<evidence type="ECO:0000313" key="1">
    <source>
        <dbReference type="EMBL" id="SQK76040.1"/>
    </source>
</evidence>
<evidence type="ECO:0000313" key="2">
    <source>
        <dbReference type="Proteomes" id="UP000248758"/>
    </source>
</evidence>
<sequence length="245" mass="27160">MTQTTVIPDYLKPAMERLETARSAHLANASRMDETAMALSQVKAQKNELEQENGNDSGAWRNAFRAGGAVITDELKQRHIASVTRRELALECDNMAEVLSFELESLEGACDNTARAYCQAHHSALSQYAGHELDAALRESCSALIRAMKLSILVKENPLANIIGHQGYVEPDQAVMQQVKAWLEQSVKSCKIRLTDEPVLFKTGLSARTLPHMEHNVAATPGQRKVWQEKMRVHEAGLKTRGLLS</sequence>
<organism evidence="1 2">
    <name type="scientific">Tatumella ptyseos</name>
    <dbReference type="NCBI Taxonomy" id="82987"/>
    <lineage>
        <taxon>Bacteria</taxon>
        <taxon>Pseudomonadati</taxon>
        <taxon>Pseudomonadota</taxon>
        <taxon>Gammaproteobacteria</taxon>
        <taxon>Enterobacterales</taxon>
        <taxon>Erwiniaceae</taxon>
        <taxon>Tatumella</taxon>
    </lineage>
</organism>
<reference evidence="1 2" key="1">
    <citation type="submission" date="2018-06" db="EMBL/GenBank/DDBJ databases">
        <authorList>
            <consortium name="Pathogen Informatics"/>
            <person name="Doyle S."/>
        </authorList>
    </citation>
    <scope>NUCLEOTIDE SEQUENCE [LARGE SCALE GENOMIC DNA]</scope>
    <source>
        <strain evidence="1 2">NCTC11468</strain>
    </source>
</reference>
<dbReference type="KEGG" id="tpty:NCTC11468_02871"/>
<protein>
    <recommendedName>
        <fullName evidence="3">Glycoprotein 3</fullName>
    </recommendedName>
</protein>
<gene>
    <name evidence="1" type="ORF">NCTC11468_02871</name>
</gene>
<name>A0A2X5PS42_9GAMM</name>
<accession>A0A2X5PS42</accession>
<dbReference type="Proteomes" id="UP000248758">
    <property type="component" value="Chromosome 1"/>
</dbReference>
<dbReference type="RefSeq" id="WP_029991174.1">
    <property type="nucleotide sequence ID" value="NZ_LS483499.1"/>
</dbReference>
<dbReference type="AlphaFoldDB" id="A0A2X5PS42"/>
<evidence type="ECO:0008006" key="3">
    <source>
        <dbReference type="Google" id="ProtNLM"/>
    </source>
</evidence>
<dbReference type="EMBL" id="LS483499">
    <property type="protein sequence ID" value="SQK76040.1"/>
    <property type="molecule type" value="Genomic_DNA"/>
</dbReference>
<proteinExistence type="predicted"/>